<dbReference type="GO" id="GO:0051301">
    <property type="term" value="P:cell division"/>
    <property type="evidence" value="ECO:0007669"/>
    <property type="project" value="UniProtKB-KW"/>
</dbReference>
<name>A0A932CQF2_UNCTE</name>
<dbReference type="SUPFAM" id="SSF53244">
    <property type="entry name" value="MurD-like peptide ligases, peptide-binding domain"/>
    <property type="match status" value="1"/>
</dbReference>
<reference evidence="11" key="1">
    <citation type="submission" date="2020-07" db="EMBL/GenBank/DDBJ databases">
        <title>Huge and variable diversity of episymbiotic CPR bacteria and DPANN archaea in groundwater ecosystems.</title>
        <authorList>
            <person name="He C.Y."/>
            <person name="Keren R."/>
            <person name="Whittaker M."/>
            <person name="Farag I.F."/>
            <person name="Doudna J."/>
            <person name="Cate J.H.D."/>
            <person name="Banfield J.F."/>
        </authorList>
    </citation>
    <scope>NUCLEOTIDE SEQUENCE</scope>
    <source>
        <strain evidence="11">NC_groundwater_672_Ag_B-0.1um_62_36</strain>
    </source>
</reference>
<evidence type="ECO:0000259" key="10">
    <source>
        <dbReference type="Pfam" id="PF08245"/>
    </source>
</evidence>
<keyword evidence="7 8" id="KW-0573">Peptidoglycan synthesis</keyword>
<evidence type="ECO:0000256" key="3">
    <source>
        <dbReference type="ARBA" id="ARBA00022490"/>
    </source>
</evidence>
<dbReference type="GO" id="GO:0005737">
    <property type="term" value="C:cytoplasm"/>
    <property type="evidence" value="ECO:0007669"/>
    <property type="project" value="UniProtKB-SubCell"/>
</dbReference>
<dbReference type="Pfam" id="PF08245">
    <property type="entry name" value="Mur_ligase_M"/>
    <property type="match status" value="1"/>
</dbReference>
<comment type="caution">
    <text evidence="11">The sequence shown here is derived from an EMBL/GenBank/DDBJ whole genome shotgun (WGS) entry which is preliminary data.</text>
</comment>
<evidence type="ECO:0000256" key="4">
    <source>
        <dbReference type="ARBA" id="ARBA00022598"/>
    </source>
</evidence>
<dbReference type="Proteomes" id="UP000769766">
    <property type="component" value="Unassembled WGS sequence"/>
</dbReference>
<dbReference type="GO" id="GO:0008764">
    <property type="term" value="F:UDP-N-acetylmuramoylalanine-D-glutamate ligase activity"/>
    <property type="evidence" value="ECO:0007669"/>
    <property type="project" value="UniProtKB-UniRule"/>
</dbReference>
<dbReference type="GO" id="GO:0009252">
    <property type="term" value="P:peptidoglycan biosynthetic process"/>
    <property type="evidence" value="ECO:0007669"/>
    <property type="project" value="UniProtKB-UniRule"/>
</dbReference>
<dbReference type="AlphaFoldDB" id="A0A932CQF2"/>
<dbReference type="InterPro" id="IPR004101">
    <property type="entry name" value="Mur_ligase_C"/>
</dbReference>
<comment type="pathway">
    <text evidence="2 7 8">Cell wall biogenesis; peptidoglycan biosynthesis.</text>
</comment>
<feature type="binding site" evidence="7">
    <location>
        <begin position="135"/>
        <end position="141"/>
    </location>
    <ligand>
        <name>ATP</name>
        <dbReference type="ChEBI" id="CHEBI:30616"/>
    </ligand>
</feature>
<dbReference type="InterPro" id="IPR036565">
    <property type="entry name" value="Mur-like_cat_sf"/>
</dbReference>
<protein>
    <recommendedName>
        <fullName evidence="7 8">UDP-N-acetylmuramoylalanine--D-glutamate ligase</fullName>
        <ecNumber evidence="7 8">6.3.2.9</ecNumber>
    </recommendedName>
    <alternativeName>
        <fullName evidence="7">D-glutamic acid-adding enzyme</fullName>
    </alternativeName>
    <alternativeName>
        <fullName evidence="7">UDP-N-acetylmuramoyl-L-alanyl-D-glutamate synthetase</fullName>
    </alternativeName>
</protein>
<dbReference type="EC" id="6.3.2.9" evidence="7 8"/>
<evidence type="ECO:0000256" key="7">
    <source>
        <dbReference type="HAMAP-Rule" id="MF_00639"/>
    </source>
</evidence>
<dbReference type="Gene3D" id="3.40.1190.10">
    <property type="entry name" value="Mur-like, catalytic domain"/>
    <property type="match status" value="1"/>
</dbReference>
<keyword evidence="4 7" id="KW-0436">Ligase</keyword>
<dbReference type="SUPFAM" id="SSF51984">
    <property type="entry name" value="MurCD N-terminal domain"/>
    <property type="match status" value="1"/>
</dbReference>
<dbReference type="Gene3D" id="3.90.190.20">
    <property type="entry name" value="Mur ligase, C-terminal domain"/>
    <property type="match status" value="1"/>
</dbReference>
<proteinExistence type="inferred from homology"/>
<sequence>MTMADFAPQGLRVTVMGMARSGIAAARLLCAQGARVLLSEHRPTTELAATLEELNEELWGADGLFPLELETGGHRRESFVEADLVVVSPGVPWSHPLLEEVRAQGIPVIGEVELAYVLLKKRDRGTPCTLLAITGTNGKSTTTSLIGEMLRCGGRQVMVAGNIGYPLSQALLDAAPGLPDYLVAEISSFQLEGVEHFRPQISLVLNLTPDHLDRHGGMVEYGRQKQQVYARQGPGDCLILNHDDPLVRGWGSGGPMRRLFFSRRMEPEEGAFLRGEEMIFRSAGREETVASLGDLRIPGAHNQENALAALAAAFLCGVEAPAIREALQAFRGLEHRMELVREVNGVRFLNDSKGTNLGAMLKSLEGMEAPVILLAGGRAKDHDFTPLRALVREKVKTLLLFGEARGWLRASLEGCAPILEVANLEEAVRTAWGIACAGEVVLLSPGCASFDQFANYAERGQRFREIVARLDPVDKI</sequence>
<gene>
    <name evidence="7 11" type="primary">murD</name>
    <name evidence="11" type="ORF">HYY20_11445</name>
</gene>
<evidence type="ECO:0000313" key="11">
    <source>
        <dbReference type="EMBL" id="MBI2877487.1"/>
    </source>
</evidence>
<keyword evidence="6 7" id="KW-0067">ATP-binding</keyword>
<dbReference type="Pfam" id="PF21799">
    <property type="entry name" value="MurD-like_N"/>
    <property type="match status" value="1"/>
</dbReference>
<evidence type="ECO:0000256" key="1">
    <source>
        <dbReference type="ARBA" id="ARBA00004496"/>
    </source>
</evidence>
<evidence type="ECO:0000256" key="2">
    <source>
        <dbReference type="ARBA" id="ARBA00004752"/>
    </source>
</evidence>
<keyword evidence="7 8" id="KW-0132">Cell division</keyword>
<comment type="catalytic activity">
    <reaction evidence="7 8">
        <text>UDP-N-acetyl-alpha-D-muramoyl-L-alanine + D-glutamate + ATP = UDP-N-acetyl-alpha-D-muramoyl-L-alanyl-D-glutamate + ADP + phosphate + H(+)</text>
        <dbReference type="Rhea" id="RHEA:16429"/>
        <dbReference type="ChEBI" id="CHEBI:15378"/>
        <dbReference type="ChEBI" id="CHEBI:29986"/>
        <dbReference type="ChEBI" id="CHEBI:30616"/>
        <dbReference type="ChEBI" id="CHEBI:43474"/>
        <dbReference type="ChEBI" id="CHEBI:83898"/>
        <dbReference type="ChEBI" id="CHEBI:83900"/>
        <dbReference type="ChEBI" id="CHEBI:456216"/>
        <dbReference type="EC" id="6.3.2.9"/>
    </reaction>
</comment>
<dbReference type="PANTHER" id="PTHR43692:SF1">
    <property type="entry name" value="UDP-N-ACETYLMURAMOYLALANINE--D-GLUTAMATE LIGASE"/>
    <property type="match status" value="1"/>
</dbReference>
<keyword evidence="7 8" id="KW-0133">Cell shape</keyword>
<evidence type="ECO:0000256" key="6">
    <source>
        <dbReference type="ARBA" id="ARBA00022840"/>
    </source>
</evidence>
<dbReference type="InterPro" id="IPR005762">
    <property type="entry name" value="MurD"/>
</dbReference>
<dbReference type="InterPro" id="IPR036615">
    <property type="entry name" value="Mur_ligase_C_dom_sf"/>
</dbReference>
<dbReference type="GO" id="GO:0005524">
    <property type="term" value="F:ATP binding"/>
    <property type="evidence" value="ECO:0007669"/>
    <property type="project" value="UniProtKB-UniRule"/>
</dbReference>
<keyword evidence="5 7" id="KW-0547">Nucleotide-binding</keyword>
<evidence type="ECO:0000259" key="9">
    <source>
        <dbReference type="Pfam" id="PF02875"/>
    </source>
</evidence>
<keyword evidence="7 8" id="KW-0131">Cell cycle</keyword>
<dbReference type="GO" id="GO:0008360">
    <property type="term" value="P:regulation of cell shape"/>
    <property type="evidence" value="ECO:0007669"/>
    <property type="project" value="UniProtKB-KW"/>
</dbReference>
<organism evidence="11 12">
    <name type="scientific">Tectimicrobiota bacterium</name>
    <dbReference type="NCBI Taxonomy" id="2528274"/>
    <lineage>
        <taxon>Bacteria</taxon>
        <taxon>Pseudomonadati</taxon>
        <taxon>Nitrospinota/Tectimicrobiota group</taxon>
        <taxon>Candidatus Tectimicrobiota</taxon>
    </lineage>
</organism>
<keyword evidence="7 8" id="KW-0961">Cell wall biogenesis/degradation</keyword>
<dbReference type="NCBIfam" id="TIGR01087">
    <property type="entry name" value="murD"/>
    <property type="match status" value="1"/>
</dbReference>
<comment type="subcellular location">
    <subcellularLocation>
        <location evidence="1 7 8">Cytoplasm</location>
    </subcellularLocation>
</comment>
<evidence type="ECO:0000256" key="5">
    <source>
        <dbReference type="ARBA" id="ARBA00022741"/>
    </source>
</evidence>
<comment type="similarity">
    <text evidence="7">Belongs to the MurCDEF family.</text>
</comment>
<dbReference type="Pfam" id="PF02875">
    <property type="entry name" value="Mur_ligase_C"/>
    <property type="match status" value="1"/>
</dbReference>
<keyword evidence="3 7" id="KW-0963">Cytoplasm</keyword>
<dbReference type="SUPFAM" id="SSF53623">
    <property type="entry name" value="MurD-like peptide ligases, catalytic domain"/>
    <property type="match status" value="1"/>
</dbReference>
<dbReference type="PANTHER" id="PTHR43692">
    <property type="entry name" value="UDP-N-ACETYLMURAMOYLALANINE--D-GLUTAMATE LIGASE"/>
    <property type="match status" value="1"/>
</dbReference>
<comment type="function">
    <text evidence="7 8">Cell wall formation. Catalyzes the addition of glutamate to the nucleotide precursor UDP-N-acetylmuramoyl-L-alanine (UMA).</text>
</comment>
<dbReference type="Gene3D" id="3.40.50.720">
    <property type="entry name" value="NAD(P)-binding Rossmann-like Domain"/>
    <property type="match status" value="1"/>
</dbReference>
<accession>A0A932CQF2</accession>
<feature type="domain" description="Mur ligase C-terminal" evidence="9">
    <location>
        <begin position="335"/>
        <end position="445"/>
    </location>
</feature>
<dbReference type="GO" id="GO:0071555">
    <property type="term" value="P:cell wall organization"/>
    <property type="evidence" value="ECO:0007669"/>
    <property type="project" value="UniProtKB-KW"/>
</dbReference>
<dbReference type="EMBL" id="JACPRF010000350">
    <property type="protein sequence ID" value="MBI2877487.1"/>
    <property type="molecule type" value="Genomic_DNA"/>
</dbReference>
<dbReference type="InterPro" id="IPR013221">
    <property type="entry name" value="Mur_ligase_cen"/>
</dbReference>
<feature type="domain" description="Mur ligase central" evidence="10">
    <location>
        <begin position="133"/>
        <end position="313"/>
    </location>
</feature>
<dbReference type="HAMAP" id="MF_00639">
    <property type="entry name" value="MurD"/>
    <property type="match status" value="1"/>
</dbReference>
<evidence type="ECO:0000256" key="8">
    <source>
        <dbReference type="RuleBase" id="RU003664"/>
    </source>
</evidence>
<evidence type="ECO:0000313" key="12">
    <source>
        <dbReference type="Proteomes" id="UP000769766"/>
    </source>
</evidence>